<protein>
    <submittedName>
        <fullName evidence="1">Uncharacterized protein</fullName>
    </submittedName>
</protein>
<gene>
    <name evidence="1" type="ORF">SLAVMIC_00496</name>
</gene>
<dbReference type="EMBL" id="OU342829">
    <property type="protein sequence ID" value="CAG7580612.1"/>
    <property type="molecule type" value="Genomic_DNA"/>
</dbReference>
<sequence length="303" mass="35462">MKYIRSYTQYSARKINEGWLSDKMKDWDNDIKDVMVNFVTPFKDLIEKIKDWKTVTDPEKVKNDIEDVMDKSFGSLDKSIDKIEKGETFYRLYDDIDQMIVQLNDVFNKELERLTESVESTAAGLKYVIGGLLDAFKEKFKEFKTEYIDKLTELTEIDDKRTEVKKYLKEIWDKVKTDMKSVDVDVLMTKGESTVKGEEKVNKNLELKADDRVRYSKKNDDENIAIVATNQEDVEDPDEMVKLRSEDGNDTFMINKNQIIEVITDEEDTETKPEDVTNKIDSIKGDKEKLQKVDDFIDKLNEE</sequence>
<proteinExistence type="predicted"/>
<accession>A0A8D9FS70</accession>
<reference evidence="1" key="1">
    <citation type="submission" date="2021-06" db="EMBL/GenBank/DDBJ databases">
        <authorList>
            <person name="Gannon L."/>
            <person name="Redgwell R T."/>
            <person name="Michniewski S."/>
            <person name="Harrison D C."/>
            <person name="Millard A."/>
        </authorList>
    </citation>
    <scope>NUCLEOTIDE SEQUENCE</scope>
</reference>
<organism evidence="1">
    <name type="scientific">uncultured marine phage</name>
    <dbReference type="NCBI Taxonomy" id="707152"/>
    <lineage>
        <taxon>Viruses</taxon>
        <taxon>environmental samples</taxon>
    </lineage>
</organism>
<dbReference type="SUPFAM" id="SSF58113">
    <property type="entry name" value="Apolipoprotein A-I"/>
    <property type="match status" value="1"/>
</dbReference>
<name>A0A8D9FS70_9VIRU</name>
<evidence type="ECO:0000313" key="1">
    <source>
        <dbReference type="EMBL" id="CAG7580612.1"/>
    </source>
</evidence>